<accession>A0A9Q3BMP1</accession>
<reference evidence="1" key="1">
    <citation type="submission" date="2021-03" db="EMBL/GenBank/DDBJ databases">
        <title>Draft genome sequence of rust myrtle Austropuccinia psidii MF-1, a brazilian biotype.</title>
        <authorList>
            <person name="Quecine M.C."/>
            <person name="Pachon D.M.R."/>
            <person name="Bonatelli M.L."/>
            <person name="Correr F.H."/>
            <person name="Franceschini L.M."/>
            <person name="Leite T.F."/>
            <person name="Margarido G.R.A."/>
            <person name="Almeida C.A."/>
            <person name="Ferrarezi J.A."/>
            <person name="Labate C.A."/>
        </authorList>
    </citation>
    <scope>NUCLEOTIDE SEQUENCE</scope>
    <source>
        <strain evidence="1">MF-1</strain>
    </source>
</reference>
<keyword evidence="2" id="KW-1185">Reference proteome</keyword>
<sequence>MHKSTHQNGFPSYVILKAAELALLYKGYIEFLMLSQQMSLDEHNSNNTQRKMGQSEELSNELAINIFHLISVITIPTSWTVSMDDGAAFAEHWKEIRLSNKHLFPEHEIKPNKHFDDHIPDLIQCWVPAHASATWGYEQLIGVFSKIPTKNKICTSINKRNIFTWTKHSN</sequence>
<comment type="caution">
    <text evidence="1">The sequence shown here is derived from an EMBL/GenBank/DDBJ whole genome shotgun (WGS) entry which is preliminary data.</text>
</comment>
<dbReference type="EMBL" id="AVOT02001626">
    <property type="protein sequence ID" value="MBW0467595.1"/>
    <property type="molecule type" value="Genomic_DNA"/>
</dbReference>
<organism evidence="1 2">
    <name type="scientific">Austropuccinia psidii MF-1</name>
    <dbReference type="NCBI Taxonomy" id="1389203"/>
    <lineage>
        <taxon>Eukaryota</taxon>
        <taxon>Fungi</taxon>
        <taxon>Dikarya</taxon>
        <taxon>Basidiomycota</taxon>
        <taxon>Pucciniomycotina</taxon>
        <taxon>Pucciniomycetes</taxon>
        <taxon>Pucciniales</taxon>
        <taxon>Sphaerophragmiaceae</taxon>
        <taxon>Austropuccinia</taxon>
    </lineage>
</organism>
<evidence type="ECO:0000313" key="1">
    <source>
        <dbReference type="EMBL" id="MBW0467595.1"/>
    </source>
</evidence>
<dbReference type="Proteomes" id="UP000765509">
    <property type="component" value="Unassembled WGS sequence"/>
</dbReference>
<protein>
    <submittedName>
        <fullName evidence="1">Uncharacterized protein</fullName>
    </submittedName>
</protein>
<dbReference type="AlphaFoldDB" id="A0A9Q3BMP1"/>
<proteinExistence type="predicted"/>
<name>A0A9Q3BMP1_9BASI</name>
<evidence type="ECO:0000313" key="2">
    <source>
        <dbReference type="Proteomes" id="UP000765509"/>
    </source>
</evidence>
<gene>
    <name evidence="1" type="ORF">O181_007310</name>
</gene>